<keyword evidence="6" id="KW-1185">Reference proteome</keyword>
<evidence type="ECO:0000256" key="1">
    <source>
        <dbReference type="SAM" id="Phobius"/>
    </source>
</evidence>
<dbReference type="Pfam" id="PF22124">
    <property type="entry name" value="Glyco_hydro_95_cat"/>
    <property type="match status" value="1"/>
</dbReference>
<evidence type="ECO:0000313" key="6">
    <source>
        <dbReference type="Proteomes" id="UP000310158"/>
    </source>
</evidence>
<keyword evidence="1" id="KW-0472">Membrane</keyword>
<dbReference type="InterPro" id="IPR012341">
    <property type="entry name" value="6hp_glycosidase-like_sf"/>
</dbReference>
<dbReference type="SUPFAM" id="SSF48208">
    <property type="entry name" value="Six-hairpin glycosidases"/>
    <property type="match status" value="1"/>
</dbReference>
<keyword evidence="1" id="KW-0812">Transmembrane</keyword>
<feature type="transmembrane region" description="Helical" evidence="1">
    <location>
        <begin position="43"/>
        <end position="66"/>
    </location>
</feature>
<dbReference type="InterPro" id="IPR054363">
    <property type="entry name" value="GH95_cat"/>
</dbReference>
<reference evidence="5 6" key="1">
    <citation type="submission" date="2019-02" db="EMBL/GenBank/DDBJ databases">
        <title>Genome sequencing of the rare red list fungi Bondarzewia mesenterica.</title>
        <authorList>
            <person name="Buettner E."/>
            <person name="Kellner H."/>
        </authorList>
    </citation>
    <scope>NUCLEOTIDE SEQUENCE [LARGE SCALE GENOMIC DNA]</scope>
    <source>
        <strain evidence="5 6">DSM 108281</strain>
    </source>
</reference>
<dbReference type="GO" id="GO:0004560">
    <property type="term" value="F:alpha-L-fucosidase activity"/>
    <property type="evidence" value="ECO:0007669"/>
    <property type="project" value="TreeGrafter"/>
</dbReference>
<evidence type="ECO:0000259" key="2">
    <source>
        <dbReference type="Pfam" id="PF14498"/>
    </source>
</evidence>
<dbReference type="InterPro" id="IPR008928">
    <property type="entry name" value="6-hairpin_glycosidase_sf"/>
</dbReference>
<feature type="domain" description="Alpha fucosidase A-like C-terminal" evidence="3">
    <location>
        <begin position="838"/>
        <end position="884"/>
    </location>
</feature>
<dbReference type="Pfam" id="PF21307">
    <property type="entry name" value="Glyco_hydro_95_C"/>
    <property type="match status" value="1"/>
</dbReference>
<proteinExistence type="predicted"/>
<dbReference type="GO" id="GO:0005975">
    <property type="term" value="P:carbohydrate metabolic process"/>
    <property type="evidence" value="ECO:0007669"/>
    <property type="project" value="InterPro"/>
</dbReference>
<name>A0A4S4L6L5_9AGAM</name>
<organism evidence="5 6">
    <name type="scientific">Bondarzewia mesenterica</name>
    <dbReference type="NCBI Taxonomy" id="1095465"/>
    <lineage>
        <taxon>Eukaryota</taxon>
        <taxon>Fungi</taxon>
        <taxon>Dikarya</taxon>
        <taxon>Basidiomycota</taxon>
        <taxon>Agaricomycotina</taxon>
        <taxon>Agaricomycetes</taxon>
        <taxon>Russulales</taxon>
        <taxon>Bondarzewiaceae</taxon>
        <taxon>Bondarzewia</taxon>
    </lineage>
</organism>
<accession>A0A4S4L6L5</accession>
<comment type="caution">
    <text evidence="5">The sequence shown here is derived from an EMBL/GenBank/DDBJ whole genome shotgun (WGS) entry which is preliminary data.</text>
</comment>
<dbReference type="Pfam" id="PF14498">
    <property type="entry name" value="Glyco_hyd_65N_2"/>
    <property type="match status" value="1"/>
</dbReference>
<gene>
    <name evidence="5" type="ORF">EW146_g9406</name>
</gene>
<evidence type="ECO:0000259" key="4">
    <source>
        <dbReference type="Pfam" id="PF22124"/>
    </source>
</evidence>
<protein>
    <submittedName>
        <fullName evidence="5">Uncharacterized protein</fullName>
    </submittedName>
</protein>
<sequence length="916" mass="99452">MGVKLTRPVRPHDGQGGSVLPMHDAKSNFGRRDAVKFKSAFKFFLPVVLVLCIFLYLDPAIVHVLWSLSMRWLHHLLEVSSLLAGVGKAVSAPSGFPRSGNGLWYTAPGASWVSELLPIGNGYLAAMVPGGTQQEVTQLNIESLWSGGPFADPSYNGSNKAYDQQSQLAQDMRGIRSSIFSSPTGTIDNVEVLAAPIGAYGSYAGAGYLISTLDIAGTVSNYARWLDMDSALVHAQWTQNGSSFLRTSFCSYPAQACVEHINTTSHSLPGLTYAFSSYTEVGLPVPKITCLDQATLQVRGQVADPGMKYEILGRVQAAGTRPQINCTSSEGTDGIINATISVLDAQEAWITWVGDTEYSMDAGNAAHSFNFRGSDPHSKLINIISTSAPAQLNSTTFPSNAYSNLLSQHVTDYQTAIGGFELDLGQIPNLDTPTDQIVNAYATDVGDLYVEWLLFNFGRYLLVGSARGTLPANLQGKWGDGISNAWGADANINTQMNYWAAETTNLNVTQSLWDYMEKTWAPRGSETAQILYNITKGWVTHNEMNIFGHTGMKLSGNSAQWADYPESAVWMMIHVWDHFDYTGDVAWWKAQGWPLLKSVAEFHLEKLIPDEHFNDSTLVVAPCNSPEQTPITFGCAHAQQLIWQLLNAAEKGFDAAGDTDQAFLAQVRSIRAQMDKGIHIGSWGQLQEWKLDMDSPTDTHRHLSHLVGLYPGYAVANFADSVQGSIAENGTLHNYTRADVLGAATVSLIHRGNGTGPDADSGWEKIWRAAAWAQLGNATEFYHELSYAIDVNYAGNLFSLYSSGSTIFQIDANLGYPAAVMNALVQAPDVASYSIPLTVTLLPALPSKWASGSVIGARIRGGLRLDMQWREGNPTMATITSDRDDGQSRLLNVVYAGKAVGSFRTGAGAFTHSISF</sequence>
<evidence type="ECO:0000259" key="3">
    <source>
        <dbReference type="Pfam" id="PF21307"/>
    </source>
</evidence>
<evidence type="ECO:0000313" key="5">
    <source>
        <dbReference type="EMBL" id="THH07152.1"/>
    </source>
</evidence>
<dbReference type="AlphaFoldDB" id="A0A4S4L6L5"/>
<dbReference type="Proteomes" id="UP000310158">
    <property type="component" value="Unassembled WGS sequence"/>
</dbReference>
<dbReference type="OrthoDB" id="2848340at2759"/>
<feature type="domain" description="Glycosyl hydrolase family 95 catalytic" evidence="4">
    <location>
        <begin position="402"/>
        <end position="824"/>
    </location>
</feature>
<dbReference type="EMBL" id="SGPL01000805">
    <property type="protein sequence ID" value="THH07152.1"/>
    <property type="molecule type" value="Genomic_DNA"/>
</dbReference>
<dbReference type="InterPro" id="IPR027414">
    <property type="entry name" value="GH95_N_dom"/>
</dbReference>
<dbReference type="PANTHER" id="PTHR31084:SF3">
    <property type="entry name" value="ALPHA-FUCOSIDASE A"/>
    <property type="match status" value="1"/>
</dbReference>
<dbReference type="Gene3D" id="1.50.10.10">
    <property type="match status" value="1"/>
</dbReference>
<dbReference type="PANTHER" id="PTHR31084">
    <property type="entry name" value="ALPHA-L-FUCOSIDASE 2"/>
    <property type="match status" value="1"/>
</dbReference>
<keyword evidence="1" id="KW-1133">Transmembrane helix</keyword>
<feature type="domain" description="Glycosyl hydrolase family 95 N-terminal" evidence="2">
    <location>
        <begin position="103"/>
        <end position="360"/>
    </location>
</feature>
<dbReference type="InterPro" id="IPR049053">
    <property type="entry name" value="AFCA-like_C"/>
</dbReference>